<sequence length="200" mass="22090">MRFMYLWVLAAAALLGGCAGNPMQVSPTQTIPAAGPESAQVVFMRSSFVGKMIDASLYDVTGGQTKFIGIMANGNKVNYPTTPGKHTFMVVSEAADFLEADLSPGKTYYSLVTPRMGVWKARFSLWPVSTDPKAEYTSTGKDFASWVKDTELVGNSPRSLAWFESNKSSVEEKRAEYWKEWQQKSAEDLAKRTLHPQDGL</sequence>
<dbReference type="PROSITE" id="PS51257">
    <property type="entry name" value="PROKAR_LIPOPROTEIN"/>
    <property type="match status" value="1"/>
</dbReference>
<protein>
    <recommendedName>
        <fullName evidence="4">DUF2846 domain-containing protein</fullName>
    </recommendedName>
</protein>
<dbReference type="AlphaFoldDB" id="A0A0C2I5J9"/>
<gene>
    <name evidence="2" type="ORF">UCMB321_1722</name>
</gene>
<name>A0A0C2I5J9_9PSED</name>
<evidence type="ECO:0008006" key="4">
    <source>
        <dbReference type="Google" id="ProtNLM"/>
    </source>
</evidence>
<evidence type="ECO:0000313" key="2">
    <source>
        <dbReference type="EMBL" id="KIH84491.1"/>
    </source>
</evidence>
<reference evidence="2 3" key="1">
    <citation type="submission" date="2015-01" db="EMBL/GenBank/DDBJ databases">
        <title>Complete genome of Pseudomonas batumici UCM B-321 producer of the batumin antibiotic with strong antistaphilococcal and potential anticancer activity.</title>
        <authorList>
            <person name="Klochko V.V."/>
            <person name="Zelena L.B."/>
            <person name="Elena K.A."/>
            <person name="Reva O.N."/>
        </authorList>
    </citation>
    <scope>NUCLEOTIDE SEQUENCE [LARGE SCALE GENOMIC DNA]</scope>
    <source>
        <strain evidence="2 3">UCM B-321</strain>
    </source>
</reference>
<feature type="chain" id="PRO_5002162162" description="DUF2846 domain-containing protein" evidence="1">
    <location>
        <begin position="20"/>
        <end position="200"/>
    </location>
</feature>
<evidence type="ECO:0000256" key="1">
    <source>
        <dbReference type="SAM" id="SignalP"/>
    </source>
</evidence>
<dbReference type="PATRIC" id="fig|226910.6.peg.1712"/>
<proteinExistence type="predicted"/>
<organism evidence="2 3">
    <name type="scientific">Pseudomonas batumici</name>
    <dbReference type="NCBI Taxonomy" id="226910"/>
    <lineage>
        <taxon>Bacteria</taxon>
        <taxon>Pseudomonadati</taxon>
        <taxon>Pseudomonadota</taxon>
        <taxon>Gammaproteobacteria</taxon>
        <taxon>Pseudomonadales</taxon>
        <taxon>Pseudomonadaceae</taxon>
        <taxon>Pseudomonas</taxon>
    </lineage>
</organism>
<dbReference type="EMBL" id="JXDG01000018">
    <property type="protein sequence ID" value="KIH84491.1"/>
    <property type="molecule type" value="Genomic_DNA"/>
</dbReference>
<accession>A0A0C2I5J9</accession>
<evidence type="ECO:0000313" key="3">
    <source>
        <dbReference type="Proteomes" id="UP000031535"/>
    </source>
</evidence>
<keyword evidence="3" id="KW-1185">Reference proteome</keyword>
<feature type="signal peptide" evidence="1">
    <location>
        <begin position="1"/>
        <end position="19"/>
    </location>
</feature>
<dbReference type="OrthoDB" id="5951953at2"/>
<keyword evidence="1" id="KW-0732">Signal</keyword>
<comment type="caution">
    <text evidence="2">The sequence shown here is derived from an EMBL/GenBank/DDBJ whole genome shotgun (WGS) entry which is preliminary data.</text>
</comment>
<dbReference type="Proteomes" id="UP000031535">
    <property type="component" value="Unassembled WGS sequence"/>
</dbReference>
<dbReference type="RefSeq" id="WP_040065359.1">
    <property type="nucleotide sequence ID" value="NZ_CP144470.1"/>
</dbReference>